<dbReference type="EMBL" id="LYUB02000022">
    <property type="protein sequence ID" value="OVF05486.1"/>
    <property type="molecule type" value="Genomic_DNA"/>
</dbReference>
<dbReference type="PANTHER" id="PTHR46910">
    <property type="entry name" value="TRANSCRIPTION FACTOR PDR1"/>
    <property type="match status" value="1"/>
</dbReference>
<proteinExistence type="predicted"/>
<dbReference type="GO" id="GO:0006351">
    <property type="term" value="P:DNA-templated transcription"/>
    <property type="evidence" value="ECO:0007669"/>
    <property type="project" value="InterPro"/>
</dbReference>
<dbReference type="Pfam" id="PF04082">
    <property type="entry name" value="Fungal_trans"/>
    <property type="match status" value="1"/>
</dbReference>
<dbReference type="CDD" id="cd12148">
    <property type="entry name" value="fungal_TF_MHR"/>
    <property type="match status" value="1"/>
</dbReference>
<dbReference type="PANTHER" id="PTHR46910:SF37">
    <property type="entry name" value="ZN(II)2CYS6 TRANSCRIPTION FACTOR (EUROFUNG)"/>
    <property type="match status" value="1"/>
</dbReference>
<evidence type="ECO:0000259" key="6">
    <source>
        <dbReference type="SMART" id="SM00906"/>
    </source>
</evidence>
<dbReference type="Proteomes" id="UP000195602">
    <property type="component" value="Unassembled WGS sequence"/>
</dbReference>
<evidence type="ECO:0000256" key="4">
    <source>
        <dbReference type="ARBA" id="ARBA00023163"/>
    </source>
</evidence>
<dbReference type="GO" id="GO:0003700">
    <property type="term" value="F:DNA-binding transcription factor activity"/>
    <property type="evidence" value="ECO:0007669"/>
    <property type="project" value="InterPro"/>
</dbReference>
<keyword evidence="2" id="KW-0805">Transcription regulation</keyword>
<dbReference type="GO" id="GO:0003677">
    <property type="term" value="F:DNA binding"/>
    <property type="evidence" value="ECO:0007669"/>
    <property type="project" value="UniProtKB-KW"/>
</dbReference>
<dbReference type="GO" id="GO:0005634">
    <property type="term" value="C:nucleus"/>
    <property type="evidence" value="ECO:0007669"/>
    <property type="project" value="UniProtKB-SubCell"/>
</dbReference>
<gene>
    <name evidence="7" type="ORF">A9F13_22g00253</name>
</gene>
<accession>A0AA91PVI6</accession>
<comment type="subcellular location">
    <subcellularLocation>
        <location evidence="1">Nucleus</location>
    </subcellularLocation>
</comment>
<keyword evidence="3" id="KW-0238">DNA-binding</keyword>
<evidence type="ECO:0000256" key="5">
    <source>
        <dbReference type="ARBA" id="ARBA00023242"/>
    </source>
</evidence>
<evidence type="ECO:0000256" key="2">
    <source>
        <dbReference type="ARBA" id="ARBA00023015"/>
    </source>
</evidence>
<evidence type="ECO:0000313" key="7">
    <source>
        <dbReference type="EMBL" id="OVF05486.1"/>
    </source>
</evidence>
<keyword evidence="4" id="KW-0804">Transcription</keyword>
<sequence>MKSSPARIMTHYKGSHFGFTIFSEKSTEYIRSKLSSEDYDITVPLSTFPYYFDAWQNAFQSVWSEPQVCASGDIAKLRQGVFPENKELVFELLRFYKHVHVANLICDSSTAINLFNSYYASKDSAQKLNTSYSELMLMSLILATCLSLATDREVMAASMCGDCPSLSLLSTSQLVSLQEEMFMNSVYYYHRISAISEGFPSIQALLIMSIYLETSWVFSDVNFTLVSLAIRYAQDIGLHRFETSAHLSEPEQLARLKLLAVCQYMDVETCYRLGKPPLLTLEDDSVIERIESRYDMLFQGQLSQQLNASCIGCPLEDEIMIFKVFRRLAQLRLMAFYKLFNRSLAFESVRDIQEIVDFLNTKSFEFLNSIDESVRPKFFNEPGFDDMLQKISSGLVFKNVSAMVLSMTYFSHLMTINRVPWQVIVEETINSSYEKPDFRRLSLDSARTILHLVRIIDRKTWPFLTLNWILIFPFSAAMNLCANCMNHTNDKETIKDLSLLIDVSLNFFGYFGSIARDEVTRLHYMRFQLMDLLVRVILRIVIKVVEKQNNMNVLETNAVLKVHLEHVETEYPHIFRKVNGSTNMTQIFCQAPLNNFFVKSNVHGLSPPKLNTDQYRNDYDNPRVSPSVANIMEPEFNDKRNEMPGEEELNYMGYWAREMTNMPNFFFDNGL</sequence>
<name>A0AA91PVI6_CLALS</name>
<dbReference type="AlphaFoldDB" id="A0AA91PVI6"/>
<keyword evidence="5" id="KW-0539">Nucleus</keyword>
<dbReference type="KEGG" id="clus:A9F13_22g00253"/>
<organism evidence="7 8">
    <name type="scientific">Clavispora lusitaniae</name>
    <name type="common">Candida lusitaniae</name>
    <dbReference type="NCBI Taxonomy" id="36911"/>
    <lineage>
        <taxon>Eukaryota</taxon>
        <taxon>Fungi</taxon>
        <taxon>Dikarya</taxon>
        <taxon>Ascomycota</taxon>
        <taxon>Saccharomycotina</taxon>
        <taxon>Pichiomycetes</taxon>
        <taxon>Metschnikowiaceae</taxon>
        <taxon>Clavispora</taxon>
    </lineage>
</organism>
<comment type="caution">
    <text evidence="7">The sequence shown here is derived from an EMBL/GenBank/DDBJ whole genome shotgun (WGS) entry which is preliminary data.</text>
</comment>
<evidence type="ECO:0000256" key="1">
    <source>
        <dbReference type="ARBA" id="ARBA00004123"/>
    </source>
</evidence>
<dbReference type="SMART" id="SM00906">
    <property type="entry name" value="Fungal_trans"/>
    <property type="match status" value="1"/>
</dbReference>
<dbReference type="GO" id="GO:0008270">
    <property type="term" value="F:zinc ion binding"/>
    <property type="evidence" value="ECO:0007669"/>
    <property type="project" value="InterPro"/>
</dbReference>
<evidence type="ECO:0000313" key="8">
    <source>
        <dbReference type="Proteomes" id="UP000195602"/>
    </source>
</evidence>
<protein>
    <recommendedName>
        <fullName evidence="6">Xylanolytic transcriptional activator regulatory domain-containing protein</fullName>
    </recommendedName>
</protein>
<evidence type="ECO:0000256" key="3">
    <source>
        <dbReference type="ARBA" id="ARBA00023125"/>
    </source>
</evidence>
<reference evidence="7 8" key="1">
    <citation type="submission" date="2017-04" db="EMBL/GenBank/DDBJ databases">
        <title>Draft genome of the yeast Clavispora lusitaniae type strain CBS 6936.</title>
        <authorList>
            <person name="Durrens P."/>
            <person name="Klopp C."/>
            <person name="Biteau N."/>
            <person name="Fitton-Ouhabi V."/>
            <person name="Dementhon K."/>
            <person name="Accoceberry I."/>
            <person name="Sherman D.J."/>
            <person name="Noel T."/>
        </authorList>
    </citation>
    <scope>NUCLEOTIDE SEQUENCE [LARGE SCALE GENOMIC DNA]</scope>
    <source>
        <strain evidence="7 8">CBS 6936</strain>
    </source>
</reference>
<feature type="domain" description="Xylanolytic transcriptional activator regulatory" evidence="6">
    <location>
        <begin position="222"/>
        <end position="296"/>
    </location>
</feature>
<dbReference type="InterPro" id="IPR050987">
    <property type="entry name" value="AtrR-like"/>
</dbReference>
<dbReference type="InterPro" id="IPR007219">
    <property type="entry name" value="XnlR_reg_dom"/>
</dbReference>